<evidence type="ECO:0000313" key="2">
    <source>
        <dbReference type="Proteomes" id="UP000243217"/>
    </source>
</evidence>
<accession>A0A1W0A6R2</accession>
<reference evidence="1 2" key="1">
    <citation type="journal article" date="2014" name="Genome Biol. Evol.">
        <title>The secreted proteins of Achlya hypogyna and Thraustotheca clavata identify the ancestral oomycete secretome and reveal gene acquisitions by horizontal gene transfer.</title>
        <authorList>
            <person name="Misner I."/>
            <person name="Blouin N."/>
            <person name="Leonard G."/>
            <person name="Richards T.A."/>
            <person name="Lane C.E."/>
        </authorList>
    </citation>
    <scope>NUCLEOTIDE SEQUENCE [LARGE SCALE GENOMIC DNA]</scope>
    <source>
        <strain evidence="1 2">ATCC 34112</strain>
    </source>
</reference>
<dbReference type="Proteomes" id="UP000243217">
    <property type="component" value="Unassembled WGS sequence"/>
</dbReference>
<gene>
    <name evidence="1" type="ORF">THRCLA_20474</name>
</gene>
<proteinExistence type="predicted"/>
<name>A0A1W0A6R2_9STRA</name>
<sequence>MGYALNFYTTFPTKIDLAKDSTKTIYNFSQIEEYILGLIHISVFDPPKLSEKAEKFDLPYRNIE</sequence>
<evidence type="ECO:0000313" key="1">
    <source>
        <dbReference type="EMBL" id="OQS05983.1"/>
    </source>
</evidence>
<organism evidence="1 2">
    <name type="scientific">Thraustotheca clavata</name>
    <dbReference type="NCBI Taxonomy" id="74557"/>
    <lineage>
        <taxon>Eukaryota</taxon>
        <taxon>Sar</taxon>
        <taxon>Stramenopiles</taxon>
        <taxon>Oomycota</taxon>
        <taxon>Saprolegniomycetes</taxon>
        <taxon>Saprolegniales</taxon>
        <taxon>Achlyaceae</taxon>
        <taxon>Thraustotheca</taxon>
    </lineage>
</organism>
<protein>
    <submittedName>
        <fullName evidence="1">Uncharacterized protein</fullName>
    </submittedName>
</protein>
<dbReference type="EMBL" id="JNBS01000393">
    <property type="protein sequence ID" value="OQS05983.1"/>
    <property type="molecule type" value="Genomic_DNA"/>
</dbReference>
<dbReference type="AlphaFoldDB" id="A0A1W0A6R2"/>
<comment type="caution">
    <text evidence="1">The sequence shown here is derived from an EMBL/GenBank/DDBJ whole genome shotgun (WGS) entry which is preliminary data.</text>
</comment>
<keyword evidence="2" id="KW-1185">Reference proteome</keyword>